<evidence type="ECO:0000313" key="2">
    <source>
        <dbReference type="EMBL" id="OGG31300.1"/>
    </source>
</evidence>
<feature type="domain" description="VOC" evidence="1">
    <location>
        <begin position="3"/>
        <end position="118"/>
    </location>
</feature>
<dbReference type="InterPro" id="IPR029068">
    <property type="entry name" value="Glyas_Bleomycin-R_OHBP_Dase"/>
</dbReference>
<dbReference type="Pfam" id="PF18029">
    <property type="entry name" value="Glyoxalase_6"/>
    <property type="match status" value="1"/>
</dbReference>
<dbReference type="Proteomes" id="UP000176450">
    <property type="component" value="Unassembled WGS sequence"/>
</dbReference>
<protein>
    <recommendedName>
        <fullName evidence="1">VOC domain-containing protein</fullName>
    </recommendedName>
</protein>
<evidence type="ECO:0000313" key="3">
    <source>
        <dbReference type="Proteomes" id="UP000176450"/>
    </source>
</evidence>
<dbReference type="PROSITE" id="PS51819">
    <property type="entry name" value="VOC"/>
    <property type="match status" value="1"/>
</dbReference>
<comment type="caution">
    <text evidence="2">The sequence shown here is derived from an EMBL/GenBank/DDBJ whole genome shotgun (WGS) entry which is preliminary data.</text>
</comment>
<dbReference type="Gene3D" id="3.10.180.10">
    <property type="entry name" value="2,3-Dihydroxybiphenyl 1,2-Dioxygenase, domain 1"/>
    <property type="match status" value="1"/>
</dbReference>
<accession>A0A1F6B2Z4</accession>
<reference evidence="2 3" key="1">
    <citation type="journal article" date="2016" name="Nat. Commun.">
        <title>Thousands of microbial genomes shed light on interconnected biogeochemical processes in an aquifer system.</title>
        <authorList>
            <person name="Anantharaman K."/>
            <person name="Brown C.T."/>
            <person name="Hug L.A."/>
            <person name="Sharon I."/>
            <person name="Castelle C.J."/>
            <person name="Probst A.J."/>
            <person name="Thomas B.C."/>
            <person name="Singh A."/>
            <person name="Wilkins M.J."/>
            <person name="Karaoz U."/>
            <person name="Brodie E.L."/>
            <person name="Williams K.H."/>
            <person name="Hubbard S.S."/>
            <person name="Banfield J.F."/>
        </authorList>
    </citation>
    <scope>NUCLEOTIDE SEQUENCE [LARGE SCALE GENOMIC DNA]</scope>
</reference>
<dbReference type="SUPFAM" id="SSF54593">
    <property type="entry name" value="Glyoxalase/Bleomycin resistance protein/Dihydroxybiphenyl dioxygenase"/>
    <property type="match status" value="1"/>
</dbReference>
<evidence type="ECO:0000259" key="1">
    <source>
        <dbReference type="PROSITE" id="PS51819"/>
    </source>
</evidence>
<dbReference type="AlphaFoldDB" id="A0A1F6B2Z4"/>
<sequence length="120" mass="13479">MLKLTSFLLSSENPKKLAAFYKKVFNIDPSWSEGDWSGFDVGGGSIAIGPHDKVKGKNTFPERMMFNLETKDVKGEFDRIKGYGAKVIAKPYKMGDQGDMWIATFADPDGNYFQLTTPWN</sequence>
<dbReference type="EMBL" id="MFJX01000017">
    <property type="protein sequence ID" value="OGG31300.1"/>
    <property type="molecule type" value="Genomic_DNA"/>
</dbReference>
<organism evidence="2 3">
    <name type="scientific">Candidatus Gottesmanbacteria bacterium RIFCSPLOWO2_01_FULL_46_9</name>
    <dbReference type="NCBI Taxonomy" id="1798394"/>
    <lineage>
        <taxon>Bacteria</taxon>
        <taxon>Candidatus Gottesmaniibacteriota</taxon>
    </lineage>
</organism>
<dbReference type="InterPro" id="IPR037523">
    <property type="entry name" value="VOC_core"/>
</dbReference>
<gene>
    <name evidence="2" type="ORF">A3A63_01275</name>
</gene>
<proteinExistence type="predicted"/>
<dbReference type="InterPro" id="IPR041581">
    <property type="entry name" value="Glyoxalase_6"/>
</dbReference>
<name>A0A1F6B2Z4_9BACT</name>